<keyword evidence="4" id="KW-0223">Dioxygenase</keyword>
<evidence type="ECO:0000256" key="2">
    <source>
        <dbReference type="RuleBase" id="RU003682"/>
    </source>
</evidence>
<dbReference type="Gene3D" id="2.60.120.330">
    <property type="entry name" value="B-lactam Antibiotic, Isopenicillin N Synthase, Chain"/>
    <property type="match status" value="1"/>
</dbReference>
<dbReference type="AlphaFoldDB" id="A0A4Z1P3Q8"/>
<dbReference type="InterPro" id="IPR005123">
    <property type="entry name" value="Oxoglu/Fe-dep_dioxygenase_dom"/>
</dbReference>
<proteinExistence type="inferred from homology"/>
<keyword evidence="5" id="KW-1185">Reference proteome</keyword>
<dbReference type="PANTHER" id="PTHR47990">
    <property type="entry name" value="2-OXOGLUTARATE (2OG) AND FE(II)-DEPENDENT OXYGENASE SUPERFAMILY PROTEIN-RELATED"/>
    <property type="match status" value="1"/>
</dbReference>
<dbReference type="InterPro" id="IPR044861">
    <property type="entry name" value="IPNS-like_FE2OG_OXY"/>
</dbReference>
<evidence type="ECO:0000313" key="4">
    <source>
        <dbReference type="EMBL" id="TID18700.1"/>
    </source>
</evidence>
<dbReference type="Pfam" id="PF14226">
    <property type="entry name" value="DIOX_N"/>
    <property type="match status" value="1"/>
</dbReference>
<dbReference type="STRING" id="86259.A0A4Z1P3Q8"/>
<accession>A0A4Z1P3Q8</accession>
<comment type="similarity">
    <text evidence="1 2">Belongs to the iron/ascorbate-dependent oxidoreductase family.</text>
</comment>
<dbReference type="InterPro" id="IPR050231">
    <property type="entry name" value="Iron_ascorbate_oxido_reductase"/>
</dbReference>
<dbReference type="GO" id="GO:0044283">
    <property type="term" value="P:small molecule biosynthetic process"/>
    <property type="evidence" value="ECO:0007669"/>
    <property type="project" value="UniProtKB-ARBA"/>
</dbReference>
<dbReference type="PRINTS" id="PR00682">
    <property type="entry name" value="IPNSYNTHASE"/>
</dbReference>
<keyword evidence="2" id="KW-0408">Iron</keyword>
<evidence type="ECO:0000313" key="5">
    <source>
        <dbReference type="Proteomes" id="UP000298493"/>
    </source>
</evidence>
<keyword evidence="2" id="KW-0479">Metal-binding</keyword>
<evidence type="ECO:0000259" key="3">
    <source>
        <dbReference type="PROSITE" id="PS51471"/>
    </source>
</evidence>
<feature type="domain" description="Fe2OG dioxygenase" evidence="3">
    <location>
        <begin position="236"/>
        <end position="350"/>
    </location>
</feature>
<organism evidence="4 5">
    <name type="scientific">Venturia nashicola</name>
    <dbReference type="NCBI Taxonomy" id="86259"/>
    <lineage>
        <taxon>Eukaryota</taxon>
        <taxon>Fungi</taxon>
        <taxon>Dikarya</taxon>
        <taxon>Ascomycota</taxon>
        <taxon>Pezizomycotina</taxon>
        <taxon>Dothideomycetes</taxon>
        <taxon>Pleosporomycetidae</taxon>
        <taxon>Venturiales</taxon>
        <taxon>Venturiaceae</taxon>
        <taxon>Venturia</taxon>
    </lineage>
</organism>
<dbReference type="Pfam" id="PF03171">
    <property type="entry name" value="2OG-FeII_Oxy"/>
    <property type="match status" value="1"/>
</dbReference>
<dbReference type="GO" id="GO:0051213">
    <property type="term" value="F:dioxygenase activity"/>
    <property type="evidence" value="ECO:0007669"/>
    <property type="project" value="UniProtKB-KW"/>
</dbReference>
<dbReference type="GO" id="GO:0046872">
    <property type="term" value="F:metal ion binding"/>
    <property type="evidence" value="ECO:0007669"/>
    <property type="project" value="UniProtKB-KW"/>
</dbReference>
<dbReference type="OrthoDB" id="288590at2759"/>
<dbReference type="EMBL" id="SNSC02000013">
    <property type="protein sequence ID" value="TID18700.1"/>
    <property type="molecule type" value="Genomic_DNA"/>
</dbReference>
<gene>
    <name evidence="4" type="ORF">E6O75_ATG05821</name>
</gene>
<protein>
    <submittedName>
        <fullName evidence="4">Putative thymine dioxygenase</fullName>
    </submittedName>
</protein>
<name>A0A4Z1P3Q8_9PEZI</name>
<keyword evidence="2" id="KW-0560">Oxidoreductase</keyword>
<dbReference type="Proteomes" id="UP000298493">
    <property type="component" value="Unassembled WGS sequence"/>
</dbReference>
<sequence length="388" mass="43183">MALAENLQCCSNEASARSPELDTSFHPETKTAVSRFHAPDGGASLVHTMNQQRKREQPNFQIPFVDFSKYLHGTAEERTQCVSEIMKGFTSSGFLYLANSGLSPKSAYSWSEKYFALPTAEKIRHPNNSSAGNRGYSGLGIEKVTNLDLETGGRESVQKLRATLPDIKESLEIGSDPGPRYPVKPFINYYPTALPGFEEAMRTFYEQCDDLHEQLLSAIAIGLNLEPSFFQEYIRGGDHVLRLLHYPAVPKTVLEQEGAVRAGAHTDYGTVTLLFQDGSGGLQVRTPEGKWMDVPPIEGAIVINAADMLQIWTNDVIKSTHHRVVSPPDAPTTEDGMFSARYAIAYFGHPDHDRLVSTIETCFDEARPKKYSPMMPEEWIVKRLASTY</sequence>
<dbReference type="InterPro" id="IPR026992">
    <property type="entry name" value="DIOX_N"/>
</dbReference>
<reference evidence="4 5" key="1">
    <citation type="submission" date="2019-04" db="EMBL/GenBank/DDBJ databases">
        <title>High contiguity whole genome sequence and gene annotation resource for two Venturia nashicola isolates.</title>
        <authorList>
            <person name="Prokchorchik M."/>
            <person name="Won K."/>
            <person name="Lee Y."/>
            <person name="Choi E.D."/>
            <person name="Segonzac C."/>
            <person name="Sohn K.H."/>
        </authorList>
    </citation>
    <scope>NUCLEOTIDE SEQUENCE [LARGE SCALE GENOMIC DNA]</scope>
    <source>
        <strain evidence="4 5">PRI2</strain>
    </source>
</reference>
<comment type="caution">
    <text evidence="4">The sequence shown here is derived from an EMBL/GenBank/DDBJ whole genome shotgun (WGS) entry which is preliminary data.</text>
</comment>
<dbReference type="InterPro" id="IPR027443">
    <property type="entry name" value="IPNS-like_sf"/>
</dbReference>
<evidence type="ECO:0000256" key="1">
    <source>
        <dbReference type="ARBA" id="ARBA00008056"/>
    </source>
</evidence>
<dbReference type="SUPFAM" id="SSF51197">
    <property type="entry name" value="Clavaminate synthase-like"/>
    <property type="match status" value="1"/>
</dbReference>
<dbReference type="PROSITE" id="PS51471">
    <property type="entry name" value="FE2OG_OXY"/>
    <property type="match status" value="1"/>
</dbReference>